<proteinExistence type="predicted"/>
<reference evidence="2" key="1">
    <citation type="submission" date="2022-11" db="UniProtKB">
        <authorList>
            <consortium name="WormBaseParasite"/>
        </authorList>
    </citation>
    <scope>IDENTIFICATION</scope>
</reference>
<dbReference type="Proteomes" id="UP000887576">
    <property type="component" value="Unplaced"/>
</dbReference>
<sequence length="281" mass="33209">MRIRSHVAFNFGKDFMVYQGSEALLRKLIQFAVPYVKRLEFSDSEDKWYDVVFNILSKESNQKYLLIHGLPAVNDKVRTALTNMVDKGVLIGFKKIKTIVVFELPPCNFQCLTVEPDPESEWRFLKYIKCSFRTFYFPITEFCFIDENLGLSWRIPDVFIVDYVQEIYSAHIPHYYCKMEIFNFLKRIFPNANTLFIDLDPNCKTLIEYYENDTAEIKEAISQAPQENIHILWQIYPVEDEKKLITAFDGKKIGDNTFEWKMDSNEKKTIKLQFLEKPLGH</sequence>
<organism evidence="1 2">
    <name type="scientific">Panagrolaimus sp. JU765</name>
    <dbReference type="NCBI Taxonomy" id="591449"/>
    <lineage>
        <taxon>Eukaryota</taxon>
        <taxon>Metazoa</taxon>
        <taxon>Ecdysozoa</taxon>
        <taxon>Nematoda</taxon>
        <taxon>Chromadorea</taxon>
        <taxon>Rhabditida</taxon>
        <taxon>Tylenchina</taxon>
        <taxon>Panagrolaimomorpha</taxon>
        <taxon>Panagrolaimoidea</taxon>
        <taxon>Panagrolaimidae</taxon>
        <taxon>Panagrolaimus</taxon>
    </lineage>
</organism>
<dbReference type="WBParaSite" id="JU765_v2.g592.t1">
    <property type="protein sequence ID" value="JU765_v2.g592.t1"/>
    <property type="gene ID" value="JU765_v2.g592"/>
</dbReference>
<protein>
    <submittedName>
        <fullName evidence="2">Uncharacterized protein</fullName>
    </submittedName>
</protein>
<name>A0AC34RDL7_9BILA</name>
<evidence type="ECO:0000313" key="1">
    <source>
        <dbReference type="Proteomes" id="UP000887576"/>
    </source>
</evidence>
<accession>A0AC34RDL7</accession>
<evidence type="ECO:0000313" key="2">
    <source>
        <dbReference type="WBParaSite" id="JU765_v2.g592.t1"/>
    </source>
</evidence>